<sequence length="91" mass="10020">MVASVNFTAAQSEKYLRITDLYPDKQHPKASGLLKVGEKFTVNIETFDEKTGLAKVEVSRDGKAFATHAERMPVVHGQTYPIDDSKLPAGK</sequence>
<dbReference type="RefSeq" id="WP_183805280.1">
    <property type="nucleotide sequence ID" value="NZ_JACIEE010000005.1"/>
</dbReference>
<dbReference type="EMBL" id="JACIEE010000005">
    <property type="protein sequence ID" value="MBB3977654.1"/>
    <property type="molecule type" value="Genomic_DNA"/>
</dbReference>
<accession>A0A7W6DES0</accession>
<dbReference type="Proteomes" id="UP000574761">
    <property type="component" value="Unassembled WGS sequence"/>
</dbReference>
<keyword evidence="2" id="KW-1185">Reference proteome</keyword>
<protein>
    <submittedName>
        <fullName evidence="1">Uncharacterized protein</fullName>
    </submittedName>
</protein>
<gene>
    <name evidence="1" type="ORF">GGQ64_002860</name>
</gene>
<evidence type="ECO:0000313" key="1">
    <source>
        <dbReference type="EMBL" id="MBB3977654.1"/>
    </source>
</evidence>
<name>A0A7W6DES0_9HYPH</name>
<organism evidence="1 2">
    <name type="scientific">Mycoplana azooxidifex</name>
    <dbReference type="NCBI Taxonomy" id="1636188"/>
    <lineage>
        <taxon>Bacteria</taxon>
        <taxon>Pseudomonadati</taxon>
        <taxon>Pseudomonadota</taxon>
        <taxon>Alphaproteobacteria</taxon>
        <taxon>Hyphomicrobiales</taxon>
        <taxon>Rhizobiaceae</taxon>
        <taxon>Mycoplana</taxon>
    </lineage>
</organism>
<proteinExistence type="predicted"/>
<dbReference type="AlphaFoldDB" id="A0A7W6DES0"/>
<reference evidence="1 2" key="1">
    <citation type="submission" date="2020-08" db="EMBL/GenBank/DDBJ databases">
        <title>Genomic Encyclopedia of Type Strains, Phase IV (KMG-IV): sequencing the most valuable type-strain genomes for metagenomic binning, comparative biology and taxonomic classification.</title>
        <authorList>
            <person name="Goeker M."/>
        </authorList>
    </citation>
    <scope>NUCLEOTIDE SEQUENCE [LARGE SCALE GENOMIC DNA]</scope>
    <source>
        <strain evidence="1 2">DSM 100211</strain>
    </source>
</reference>
<evidence type="ECO:0000313" key="2">
    <source>
        <dbReference type="Proteomes" id="UP000574761"/>
    </source>
</evidence>
<comment type="caution">
    <text evidence="1">The sequence shown here is derived from an EMBL/GenBank/DDBJ whole genome shotgun (WGS) entry which is preliminary data.</text>
</comment>